<dbReference type="EMBL" id="CABVHW010000008">
    <property type="protein sequence ID" value="VVO02968.1"/>
    <property type="molecule type" value="Genomic_DNA"/>
</dbReference>
<organism evidence="1 2">
    <name type="scientific">Pseudomonas fluorescens</name>
    <dbReference type="NCBI Taxonomy" id="294"/>
    <lineage>
        <taxon>Bacteria</taxon>
        <taxon>Pseudomonadati</taxon>
        <taxon>Pseudomonadota</taxon>
        <taxon>Gammaproteobacteria</taxon>
        <taxon>Pseudomonadales</taxon>
        <taxon>Pseudomonadaceae</taxon>
        <taxon>Pseudomonas</taxon>
    </lineage>
</organism>
<evidence type="ECO:0000313" key="2">
    <source>
        <dbReference type="Proteomes" id="UP000381093"/>
    </source>
</evidence>
<evidence type="ECO:0000313" key="1">
    <source>
        <dbReference type="EMBL" id="VVO02968.1"/>
    </source>
</evidence>
<reference evidence="1 2" key="1">
    <citation type="submission" date="2019-09" db="EMBL/GenBank/DDBJ databases">
        <authorList>
            <person name="Chandra G."/>
            <person name="Truman W A."/>
        </authorList>
    </citation>
    <scope>NUCLEOTIDE SEQUENCE [LARGE SCALE GENOMIC DNA]</scope>
    <source>
        <strain evidence="1">PS710</strain>
    </source>
</reference>
<protein>
    <submittedName>
        <fullName evidence="1">Uncharacterized protein</fullName>
    </submittedName>
</protein>
<gene>
    <name evidence="1" type="ORF">PS710_02816</name>
</gene>
<dbReference type="Proteomes" id="UP000381093">
    <property type="component" value="Unassembled WGS sequence"/>
</dbReference>
<proteinExistence type="predicted"/>
<name>A0A5E7CLD3_PSEFL</name>
<sequence>MMFLPQWLVGNMLSSNHPVPELLRIKSFYENNWSYSITELPDFERRLPKHMEFHPSDSELLLTLKLESRMRERLKGWR</sequence>
<dbReference type="AlphaFoldDB" id="A0A5E7CLD3"/>
<accession>A0A5E7CLD3</accession>